<gene>
    <name evidence="3" type="ORF">SGA01_33280</name>
</gene>
<feature type="region of interest" description="Disordered" evidence="1">
    <location>
        <begin position="1"/>
        <end position="23"/>
    </location>
</feature>
<keyword evidence="2" id="KW-0472">Membrane</keyword>
<dbReference type="RefSeq" id="WP_141297235.1">
    <property type="nucleotide sequence ID" value="NZ_BJMN01000020.1"/>
</dbReference>
<reference evidence="3 4" key="1">
    <citation type="submission" date="2019-06" db="EMBL/GenBank/DDBJ databases">
        <title>Whole genome shotgun sequence of Streptomyces gardneri NBRC 12865.</title>
        <authorList>
            <person name="Hosoyama A."/>
            <person name="Uohara A."/>
            <person name="Ohji S."/>
            <person name="Ichikawa N."/>
        </authorList>
    </citation>
    <scope>NUCLEOTIDE SEQUENCE [LARGE SCALE GENOMIC DNA]</scope>
    <source>
        <strain evidence="3 4">NBRC 12865</strain>
    </source>
</reference>
<evidence type="ECO:0000256" key="2">
    <source>
        <dbReference type="SAM" id="Phobius"/>
    </source>
</evidence>
<feature type="transmembrane region" description="Helical" evidence="2">
    <location>
        <begin position="46"/>
        <end position="65"/>
    </location>
</feature>
<dbReference type="Proteomes" id="UP000315226">
    <property type="component" value="Unassembled WGS sequence"/>
</dbReference>
<dbReference type="EMBL" id="BJMN01000020">
    <property type="protein sequence ID" value="GEB57723.1"/>
    <property type="molecule type" value="Genomic_DNA"/>
</dbReference>
<feature type="transmembrane region" description="Helical" evidence="2">
    <location>
        <begin position="71"/>
        <end position="89"/>
    </location>
</feature>
<organism evidence="3 4">
    <name type="scientific">Streptomyces gardneri</name>
    <dbReference type="NCBI Taxonomy" id="66892"/>
    <lineage>
        <taxon>Bacteria</taxon>
        <taxon>Bacillati</taxon>
        <taxon>Actinomycetota</taxon>
        <taxon>Actinomycetes</taxon>
        <taxon>Kitasatosporales</taxon>
        <taxon>Streptomycetaceae</taxon>
        <taxon>Streptomyces</taxon>
    </lineage>
</organism>
<feature type="compositionally biased region" description="Polar residues" evidence="1">
    <location>
        <begin position="11"/>
        <end position="23"/>
    </location>
</feature>
<evidence type="ECO:0000313" key="3">
    <source>
        <dbReference type="EMBL" id="GEB57723.1"/>
    </source>
</evidence>
<sequence>MAGTNGRGEGESQNNTTLGSNSPVIGRVGNNAAFHFLQRHRLLETLPLLVAVGVATYSVLTWPGGPQSQYFSFYAFLVTGFVCSVAYAVRGQGRIQLALALGCTLVAFGAHASVARNGEVAVEIDVRGTQPLHGSATGALTLVMPAPAADDVRDRLRVALTISDSDPLAPTCVHRTTATLSATTAGVTPGSRRIAADSEVDLDLGGHRGEVVLSFVLHTEPNCVMRLAKVRGTLHNR</sequence>
<accession>A0A4Y3RLY0</accession>
<dbReference type="AlphaFoldDB" id="A0A4Y3RLY0"/>
<comment type="caution">
    <text evidence="3">The sequence shown here is derived from an EMBL/GenBank/DDBJ whole genome shotgun (WGS) entry which is preliminary data.</text>
</comment>
<keyword evidence="2" id="KW-1133">Transmembrane helix</keyword>
<protein>
    <submittedName>
        <fullName evidence="3">Uncharacterized protein</fullName>
    </submittedName>
</protein>
<evidence type="ECO:0000313" key="4">
    <source>
        <dbReference type="Proteomes" id="UP000315226"/>
    </source>
</evidence>
<keyword evidence="2" id="KW-0812">Transmembrane</keyword>
<proteinExistence type="predicted"/>
<dbReference type="OrthoDB" id="4153464at2"/>
<name>A0A4Y3RLY0_9ACTN</name>
<keyword evidence="4" id="KW-1185">Reference proteome</keyword>
<evidence type="ECO:0000256" key="1">
    <source>
        <dbReference type="SAM" id="MobiDB-lite"/>
    </source>
</evidence>